<gene>
    <name evidence="4" type="ORF">VPR01S_07_01800</name>
</gene>
<dbReference type="Pfam" id="PF00155">
    <property type="entry name" value="Aminotran_1_2"/>
    <property type="match status" value="1"/>
</dbReference>
<name>U3A122_VIBPR</name>
<dbReference type="eggNOG" id="COG0156">
    <property type="taxonomic scope" value="Bacteria"/>
</dbReference>
<dbReference type="STRING" id="1219065.VPR01S_07_01800"/>
<dbReference type="InterPro" id="IPR050087">
    <property type="entry name" value="AON_synthase_class-II"/>
</dbReference>
<dbReference type="GO" id="GO:0030170">
    <property type="term" value="F:pyridoxal phosphate binding"/>
    <property type="evidence" value="ECO:0007669"/>
    <property type="project" value="InterPro"/>
</dbReference>
<keyword evidence="5" id="KW-1185">Reference proteome</keyword>
<dbReference type="SUPFAM" id="SSF53383">
    <property type="entry name" value="PLP-dependent transferases"/>
    <property type="match status" value="1"/>
</dbReference>
<protein>
    <submittedName>
        <fullName evidence="4">Putative 8-amino-7-oxononanoate synthase</fullName>
    </submittedName>
</protein>
<evidence type="ECO:0000259" key="3">
    <source>
        <dbReference type="Pfam" id="PF00155"/>
    </source>
</evidence>
<proteinExistence type="predicted"/>
<evidence type="ECO:0000313" key="4">
    <source>
        <dbReference type="EMBL" id="GAD67380.1"/>
    </source>
</evidence>
<dbReference type="Gene3D" id="3.40.640.10">
    <property type="entry name" value="Type I PLP-dependent aspartate aminotransferase-like (Major domain)"/>
    <property type="match status" value="1"/>
</dbReference>
<dbReference type="InterPro" id="IPR004839">
    <property type="entry name" value="Aminotransferase_I/II_large"/>
</dbReference>
<dbReference type="EMBL" id="BATJ01000007">
    <property type="protein sequence ID" value="GAD67380.1"/>
    <property type="molecule type" value="Genomic_DNA"/>
</dbReference>
<organism evidence="4 5">
    <name type="scientific">Vibrio proteolyticus NBRC 13287</name>
    <dbReference type="NCBI Taxonomy" id="1219065"/>
    <lineage>
        <taxon>Bacteria</taxon>
        <taxon>Pseudomonadati</taxon>
        <taxon>Pseudomonadota</taxon>
        <taxon>Gammaproteobacteria</taxon>
        <taxon>Vibrionales</taxon>
        <taxon>Vibrionaceae</taxon>
        <taxon>Vibrio</taxon>
    </lineage>
</organism>
<feature type="domain" description="Aminotransferase class I/classII large" evidence="3">
    <location>
        <begin position="101"/>
        <end position="388"/>
    </location>
</feature>
<keyword evidence="2" id="KW-0808">Transferase</keyword>
<dbReference type="AlphaFoldDB" id="U3A122"/>
<evidence type="ECO:0000313" key="5">
    <source>
        <dbReference type="Proteomes" id="UP000016570"/>
    </source>
</evidence>
<dbReference type="PANTHER" id="PTHR13693">
    <property type="entry name" value="CLASS II AMINOTRANSFERASE/8-AMINO-7-OXONONANOATE SYNTHASE"/>
    <property type="match status" value="1"/>
</dbReference>
<dbReference type="InterPro" id="IPR015424">
    <property type="entry name" value="PyrdxlP-dep_Trfase"/>
</dbReference>
<reference evidence="4 5" key="1">
    <citation type="submission" date="2013-09" db="EMBL/GenBank/DDBJ databases">
        <title>Whole genome shotgun sequence of Vibrio proteolyticus NBRC 13287.</title>
        <authorList>
            <person name="Isaki S."/>
            <person name="Hosoyama A."/>
            <person name="Numata M."/>
            <person name="Hashimoto M."/>
            <person name="Hosoyama Y."/>
            <person name="Tsuchikane K."/>
            <person name="Noguchi M."/>
            <person name="Hirakata S."/>
            <person name="Ichikawa N."/>
            <person name="Ohji S."/>
            <person name="Yamazoe A."/>
            <person name="Fujita N."/>
        </authorList>
    </citation>
    <scope>NUCLEOTIDE SEQUENCE [LARGE SCALE GENOMIC DNA]</scope>
    <source>
        <strain evidence="4 5">NBRC 13287</strain>
    </source>
</reference>
<dbReference type="GO" id="GO:0016740">
    <property type="term" value="F:transferase activity"/>
    <property type="evidence" value="ECO:0007669"/>
    <property type="project" value="UniProtKB-KW"/>
</dbReference>
<dbReference type="Gene3D" id="3.90.1150.10">
    <property type="entry name" value="Aspartate Aminotransferase, domain 1"/>
    <property type="match status" value="1"/>
</dbReference>
<dbReference type="InterPro" id="IPR015422">
    <property type="entry name" value="PyrdxlP-dep_Trfase_small"/>
</dbReference>
<accession>U3A122</accession>
<dbReference type="Proteomes" id="UP000016570">
    <property type="component" value="Unassembled WGS sequence"/>
</dbReference>
<evidence type="ECO:0000256" key="2">
    <source>
        <dbReference type="ARBA" id="ARBA00022679"/>
    </source>
</evidence>
<dbReference type="RefSeq" id="WP_021705355.1">
    <property type="nucleotide sequence ID" value="NZ_BATJ01000007.1"/>
</dbReference>
<comment type="caution">
    <text evidence="4">The sequence shown here is derived from an EMBL/GenBank/DDBJ whole genome shotgun (WGS) entry which is preliminary data.</text>
</comment>
<evidence type="ECO:0000256" key="1">
    <source>
        <dbReference type="ARBA" id="ARBA00001933"/>
    </source>
</evidence>
<dbReference type="PANTHER" id="PTHR13693:SF3">
    <property type="entry name" value="LD36009P"/>
    <property type="match status" value="1"/>
</dbReference>
<comment type="cofactor">
    <cofactor evidence="1">
        <name>pyridoxal 5'-phosphate</name>
        <dbReference type="ChEBI" id="CHEBI:597326"/>
    </cofactor>
</comment>
<sequence>MNEKLNDFYQYAKIMVSHNIAHLDLDDIVENGLYLRSGGKTMRNYGSCSYLCVENDPRLKSAAIAEIERSGTQLSASRAYMSHPLYSTIENKLNTLFGGHVLLTATTTLGHLSALPVLVERGDLLLVDQQAHSSIQLSAKVVAASGAEVKVVKHNNVEAVKQALEDGQHYRKIWYATDGVFSMYGDLAPLNELRDLLEQFPNFWLYIDDAHGAGWRGQNGKGFVLGEHDLHDRTVVAISFSKCFGVAGGGLVLPNQELYQLVRYCGPAFSFGGPLQPANLAALNASLDLFMSDEIAQLQGQLFDLIEYFNQCAAEQGLPLIAATSSPIRFIAVGNEEVCSKVINKLMGRGIYVNIGAFPAVGKGKSGLRIALNISHTKQDIDVLCREIAICMNEAINEAMLEQEGCYTENVLLKAFNKEISCENVIKKIKSSAWSQMRVAS</sequence>
<dbReference type="InterPro" id="IPR015421">
    <property type="entry name" value="PyrdxlP-dep_Trfase_major"/>
</dbReference>